<dbReference type="InterPro" id="IPR037069">
    <property type="entry name" value="AcylCoA_DH/ox_N_sf"/>
</dbReference>
<sequence>MRKGRSASACSAKDTPGCRSTIREPLSGKRCVARTKKGTATMFSHEDHANAVERLEYSERQVDLLTRIRELGDRRIGPAAKQTDRDGAYPQAGIDALREADLIGLAVPEPYGGRGAGFQGDVVLLVLALMELASYCSSTSQVFALHNTGVQLIHAMGDEKQKRHFFDDVLRGNLFASFGSEANASRFALASTLRKTDGGFILNGKKIFATGSPGAKWAFWRSVSDDAHGNQEERYMMPVVLLSAPGVAVADDWDGMGQRGTGSGTVTADNVFVPELHIMGGPGDYSRHAPFFASQFHIHFAAQFVGIATGAYREALRYVKEKARSWSDAKSAAEDPVTQLRVGDMAAKLAAARQLVLRAARLLQAYNDRPELQAAVHVAASHAKIVATETSLDITNSVFQVMGARAATRAYGFDMYYRNARTLTLHDSVDKQRETVGKYELGLV</sequence>
<evidence type="ECO:0000256" key="1">
    <source>
        <dbReference type="ARBA" id="ARBA00004496"/>
    </source>
</evidence>
<dbReference type="PIRSF" id="PIRSF016578">
    <property type="entry name" value="HsaA"/>
    <property type="match status" value="1"/>
</dbReference>
<dbReference type="GO" id="GO:0005737">
    <property type="term" value="C:cytoplasm"/>
    <property type="evidence" value="ECO:0007669"/>
    <property type="project" value="UniProtKB-SubCell"/>
</dbReference>
<organism evidence="17 18">
    <name type="scientific">Paenibacillus hemerocallicola</name>
    <dbReference type="NCBI Taxonomy" id="1172614"/>
    <lineage>
        <taxon>Bacteria</taxon>
        <taxon>Bacillati</taxon>
        <taxon>Bacillota</taxon>
        <taxon>Bacilli</taxon>
        <taxon>Bacillales</taxon>
        <taxon>Paenibacillaceae</taxon>
        <taxon>Paenibacillus</taxon>
    </lineage>
</organism>
<dbReference type="Pfam" id="PF08028">
    <property type="entry name" value="Acyl-CoA_dh_2"/>
    <property type="match status" value="1"/>
</dbReference>
<dbReference type="EC" id="1.14.14.21" evidence="9"/>
<keyword evidence="2" id="KW-0285">Flavoprotein</keyword>
<name>A0A5C4SYT4_9BACL</name>
<dbReference type="EMBL" id="VDCQ01000068">
    <property type="protein sequence ID" value="TNJ61974.1"/>
    <property type="molecule type" value="Genomic_DNA"/>
</dbReference>
<dbReference type="Pfam" id="PF02770">
    <property type="entry name" value="Acyl-CoA_dh_M"/>
    <property type="match status" value="1"/>
</dbReference>
<proteinExistence type="inferred from homology"/>
<evidence type="ECO:0000256" key="5">
    <source>
        <dbReference type="ARBA" id="ARBA00023002"/>
    </source>
</evidence>
<dbReference type="InterPro" id="IPR006091">
    <property type="entry name" value="Acyl-CoA_Oxase/DH_mid-dom"/>
</dbReference>
<dbReference type="Pfam" id="PF02771">
    <property type="entry name" value="Acyl-CoA_dh_N"/>
    <property type="match status" value="1"/>
</dbReference>
<keyword evidence="18" id="KW-1185">Reference proteome</keyword>
<accession>A0A5C4SYT4</accession>
<feature type="domain" description="Acyl-CoA dehydrogenase C-terminal" evidence="16">
    <location>
        <begin position="299"/>
        <end position="430"/>
    </location>
</feature>
<dbReference type="Gene3D" id="1.20.140.10">
    <property type="entry name" value="Butyryl-CoA Dehydrogenase, subunit A, domain 3"/>
    <property type="match status" value="1"/>
</dbReference>
<evidence type="ECO:0000256" key="12">
    <source>
        <dbReference type="ARBA" id="ARBA00048445"/>
    </source>
</evidence>
<keyword evidence="4" id="KW-0547">Nucleotide-binding</keyword>
<evidence type="ECO:0000256" key="6">
    <source>
        <dbReference type="ARBA" id="ARBA00023033"/>
    </source>
</evidence>
<evidence type="ECO:0000313" key="17">
    <source>
        <dbReference type="EMBL" id="TNJ61974.1"/>
    </source>
</evidence>
<comment type="catalytic activity">
    <reaction evidence="11">
        <text>dibenzothiophene + FMNH2 + O2 = dibenzothiophene 5-oxide + FMN + H2O + H(+)</text>
        <dbReference type="Rhea" id="RHEA:49076"/>
        <dbReference type="ChEBI" id="CHEBI:15377"/>
        <dbReference type="ChEBI" id="CHEBI:15378"/>
        <dbReference type="ChEBI" id="CHEBI:15379"/>
        <dbReference type="ChEBI" id="CHEBI:23681"/>
        <dbReference type="ChEBI" id="CHEBI:23683"/>
        <dbReference type="ChEBI" id="CHEBI:57618"/>
        <dbReference type="ChEBI" id="CHEBI:58210"/>
    </reaction>
</comment>
<evidence type="ECO:0000256" key="9">
    <source>
        <dbReference type="ARBA" id="ARBA00034328"/>
    </source>
</evidence>
<comment type="similarity">
    <text evidence="8">Belongs to the DszC flavin monooxygenase family.</text>
</comment>
<evidence type="ECO:0000256" key="13">
    <source>
        <dbReference type="ARBA" id="ARBA00049456"/>
    </source>
</evidence>
<evidence type="ECO:0000256" key="4">
    <source>
        <dbReference type="ARBA" id="ARBA00022741"/>
    </source>
</evidence>
<comment type="catalytic activity">
    <reaction evidence="12">
        <text>dibenzothiophene 5-oxide + FMNH2 + O2 = dibenzothiophene 5,5-dioxide + FMN + H2O + H(+)</text>
        <dbReference type="Rhea" id="RHEA:49080"/>
        <dbReference type="ChEBI" id="CHEBI:15377"/>
        <dbReference type="ChEBI" id="CHEBI:15378"/>
        <dbReference type="ChEBI" id="CHEBI:15379"/>
        <dbReference type="ChEBI" id="CHEBI:23683"/>
        <dbReference type="ChEBI" id="CHEBI:57618"/>
        <dbReference type="ChEBI" id="CHEBI:58210"/>
        <dbReference type="ChEBI" id="CHEBI:90356"/>
    </reaction>
</comment>
<comment type="pathway">
    <text evidence="7">Sulfur metabolism; dibenzothiophene degradation.</text>
</comment>
<comment type="catalytic activity">
    <reaction evidence="13">
        <text>dibenzothiophene + 2 FMNH2 + 2 O2 = dibenzothiophene 5,5-dioxide + 2 FMN + 2 H2O + 2 H(+)</text>
        <dbReference type="Rhea" id="RHEA:49072"/>
        <dbReference type="ChEBI" id="CHEBI:15377"/>
        <dbReference type="ChEBI" id="CHEBI:15378"/>
        <dbReference type="ChEBI" id="CHEBI:15379"/>
        <dbReference type="ChEBI" id="CHEBI:23681"/>
        <dbReference type="ChEBI" id="CHEBI:57618"/>
        <dbReference type="ChEBI" id="CHEBI:58210"/>
        <dbReference type="ChEBI" id="CHEBI:90356"/>
        <dbReference type="EC" id="1.14.14.21"/>
    </reaction>
</comment>
<dbReference type="GO" id="GO:0006552">
    <property type="term" value="P:L-leucine catabolic process"/>
    <property type="evidence" value="ECO:0007669"/>
    <property type="project" value="TreeGrafter"/>
</dbReference>
<keyword evidence="3" id="KW-0288">FMN</keyword>
<dbReference type="AlphaFoldDB" id="A0A5C4SYT4"/>
<evidence type="ECO:0000259" key="15">
    <source>
        <dbReference type="Pfam" id="PF02771"/>
    </source>
</evidence>
<keyword evidence="5" id="KW-0560">Oxidoreductase</keyword>
<dbReference type="SUPFAM" id="SSF56645">
    <property type="entry name" value="Acyl-CoA dehydrogenase NM domain-like"/>
    <property type="match status" value="1"/>
</dbReference>
<reference evidence="17 18" key="1">
    <citation type="submission" date="2019-05" db="EMBL/GenBank/DDBJ databases">
        <title>We sequenced the genome of Paenibacillus hemerocallicola KCTC 33185 for further insight into its adaptation and study the phylogeny of Paenibacillus.</title>
        <authorList>
            <person name="Narsing Rao M.P."/>
        </authorList>
    </citation>
    <scope>NUCLEOTIDE SEQUENCE [LARGE SCALE GENOMIC DNA]</scope>
    <source>
        <strain evidence="17 18">KCTC 33185</strain>
    </source>
</reference>
<dbReference type="InterPro" id="IPR046373">
    <property type="entry name" value="Acyl-CoA_Oxase/DH_mid-dom_sf"/>
</dbReference>
<dbReference type="SUPFAM" id="SSF47203">
    <property type="entry name" value="Acyl-CoA dehydrogenase C-terminal domain-like"/>
    <property type="match status" value="1"/>
</dbReference>
<dbReference type="Proteomes" id="UP000307943">
    <property type="component" value="Unassembled WGS sequence"/>
</dbReference>
<dbReference type="InterPro" id="IPR009100">
    <property type="entry name" value="AcylCoA_DH/oxidase_NM_dom_sf"/>
</dbReference>
<evidence type="ECO:0000259" key="16">
    <source>
        <dbReference type="Pfam" id="PF08028"/>
    </source>
</evidence>
<evidence type="ECO:0000256" key="10">
    <source>
        <dbReference type="ARBA" id="ARBA00034345"/>
    </source>
</evidence>
<comment type="caution">
    <text evidence="17">The sequence shown here is derived from an EMBL/GenBank/DDBJ whole genome shotgun (WGS) entry which is preliminary data.</text>
</comment>
<dbReference type="InterPro" id="IPR013107">
    <property type="entry name" value="Acyl-CoA_DH_C"/>
</dbReference>
<feature type="domain" description="Acyl-CoA oxidase/dehydrogenase middle" evidence="14">
    <location>
        <begin position="189"/>
        <end position="271"/>
    </location>
</feature>
<dbReference type="PANTHER" id="PTHR43884">
    <property type="entry name" value="ACYL-COA DEHYDROGENASE"/>
    <property type="match status" value="1"/>
</dbReference>
<evidence type="ECO:0000256" key="8">
    <source>
        <dbReference type="ARBA" id="ARBA00034317"/>
    </source>
</evidence>
<dbReference type="Gene3D" id="2.40.110.10">
    <property type="entry name" value="Butyryl-CoA Dehydrogenase, subunit A, domain 2"/>
    <property type="match status" value="1"/>
</dbReference>
<dbReference type="Gene3D" id="1.10.540.10">
    <property type="entry name" value="Acyl-CoA dehydrogenase/oxidase, N-terminal domain"/>
    <property type="match status" value="1"/>
</dbReference>
<feature type="domain" description="Acyl-CoA dehydrogenase/oxidase N-terminal" evidence="15">
    <location>
        <begin position="58"/>
        <end position="172"/>
    </location>
</feature>
<dbReference type="GO" id="GO:0008470">
    <property type="term" value="F:3-methylbutanoyl-CoA dehydrogenase activity"/>
    <property type="evidence" value="ECO:0007669"/>
    <property type="project" value="TreeGrafter"/>
</dbReference>
<keyword evidence="6" id="KW-0503">Monooxygenase</keyword>
<dbReference type="GO" id="GO:0004497">
    <property type="term" value="F:monooxygenase activity"/>
    <property type="evidence" value="ECO:0007669"/>
    <property type="project" value="UniProtKB-KW"/>
</dbReference>
<evidence type="ECO:0000256" key="7">
    <source>
        <dbReference type="ARBA" id="ARBA00034307"/>
    </source>
</evidence>
<evidence type="ECO:0000313" key="18">
    <source>
        <dbReference type="Proteomes" id="UP000307943"/>
    </source>
</evidence>
<evidence type="ECO:0000256" key="3">
    <source>
        <dbReference type="ARBA" id="ARBA00022643"/>
    </source>
</evidence>
<dbReference type="InterPro" id="IPR013786">
    <property type="entry name" value="AcylCoA_DH/ox_N"/>
</dbReference>
<dbReference type="PANTHER" id="PTHR43884:SF12">
    <property type="entry name" value="ISOVALERYL-COA DEHYDROGENASE, MITOCHONDRIAL-RELATED"/>
    <property type="match status" value="1"/>
</dbReference>
<evidence type="ECO:0000259" key="14">
    <source>
        <dbReference type="Pfam" id="PF02770"/>
    </source>
</evidence>
<dbReference type="InterPro" id="IPR036250">
    <property type="entry name" value="AcylCo_DH-like_C"/>
</dbReference>
<dbReference type="OrthoDB" id="571684at2"/>
<evidence type="ECO:0000256" key="2">
    <source>
        <dbReference type="ARBA" id="ARBA00022630"/>
    </source>
</evidence>
<dbReference type="GO" id="GO:0050660">
    <property type="term" value="F:flavin adenine dinucleotide binding"/>
    <property type="evidence" value="ECO:0007669"/>
    <property type="project" value="InterPro"/>
</dbReference>
<evidence type="ECO:0000256" key="11">
    <source>
        <dbReference type="ARBA" id="ARBA00047859"/>
    </source>
</evidence>
<protein>
    <recommendedName>
        <fullName evidence="10">Dibenzothiophene monooxygenase</fullName>
        <ecNumber evidence="9">1.14.14.21</ecNumber>
    </recommendedName>
</protein>
<gene>
    <name evidence="17" type="ORF">FE784_33025</name>
</gene>
<comment type="subcellular location">
    <subcellularLocation>
        <location evidence="1">Cytoplasm</location>
    </subcellularLocation>
</comment>